<evidence type="ECO:0000313" key="2">
    <source>
        <dbReference type="EMBL" id="ESZ98083.1"/>
    </source>
</evidence>
<accession>W9CPU2</accession>
<name>W9CPU2_SCLBF</name>
<dbReference type="OrthoDB" id="5366688at2759"/>
<feature type="transmembrane region" description="Helical" evidence="1">
    <location>
        <begin position="53"/>
        <end position="75"/>
    </location>
</feature>
<comment type="caution">
    <text evidence="2">The sequence shown here is derived from an EMBL/GenBank/DDBJ whole genome shotgun (WGS) entry which is preliminary data.</text>
</comment>
<gene>
    <name evidence="2" type="ORF">SBOR_1539</name>
</gene>
<keyword evidence="1" id="KW-0472">Membrane</keyword>
<feature type="transmembrane region" description="Helical" evidence="1">
    <location>
        <begin position="82"/>
        <end position="103"/>
    </location>
</feature>
<sequence length="193" mass="20899">MFVPKDRKKEYGTLGFAFGITRALQTLCLILILILSAIFIAEINAADTAPPGVIIATLSIVVITIVCLATIYLLYLDTHLHFLIAAGLDSAALIALIVVSITIGKPLSYLDCPALANVGVTSAFVDSAVDNFSKANSYFWLGASKRSCYEMKAIWGFSLALCVLFFFSGIIDVCLWKIEKKFVPQKDGLSYSG</sequence>
<proteinExistence type="predicted"/>
<keyword evidence="3" id="KW-1185">Reference proteome</keyword>
<protein>
    <recommendedName>
        <fullName evidence="4">MARVEL domain-containing protein</fullName>
    </recommendedName>
</protein>
<dbReference type="AlphaFoldDB" id="W9CPU2"/>
<evidence type="ECO:0008006" key="4">
    <source>
        <dbReference type="Google" id="ProtNLM"/>
    </source>
</evidence>
<keyword evidence="1" id="KW-0812">Transmembrane</keyword>
<organism evidence="2 3">
    <name type="scientific">Sclerotinia borealis (strain F-4128)</name>
    <dbReference type="NCBI Taxonomy" id="1432307"/>
    <lineage>
        <taxon>Eukaryota</taxon>
        <taxon>Fungi</taxon>
        <taxon>Dikarya</taxon>
        <taxon>Ascomycota</taxon>
        <taxon>Pezizomycotina</taxon>
        <taxon>Leotiomycetes</taxon>
        <taxon>Helotiales</taxon>
        <taxon>Sclerotiniaceae</taxon>
        <taxon>Sclerotinia</taxon>
    </lineage>
</organism>
<keyword evidence="1" id="KW-1133">Transmembrane helix</keyword>
<dbReference type="EMBL" id="AYSA01000054">
    <property type="protein sequence ID" value="ESZ98083.1"/>
    <property type="molecule type" value="Genomic_DNA"/>
</dbReference>
<reference evidence="2 3" key="1">
    <citation type="journal article" date="2014" name="Genome Announc.">
        <title>Draft genome sequence of Sclerotinia borealis, a psychrophilic plant pathogenic fungus.</title>
        <authorList>
            <person name="Mardanov A.V."/>
            <person name="Beletsky A.V."/>
            <person name="Kadnikov V.V."/>
            <person name="Ignatov A.N."/>
            <person name="Ravin N.V."/>
        </authorList>
    </citation>
    <scope>NUCLEOTIDE SEQUENCE [LARGE SCALE GENOMIC DNA]</scope>
    <source>
        <strain evidence="3">F-4157</strain>
    </source>
</reference>
<feature type="transmembrane region" description="Helical" evidence="1">
    <location>
        <begin position="154"/>
        <end position="176"/>
    </location>
</feature>
<dbReference type="Proteomes" id="UP000019487">
    <property type="component" value="Unassembled WGS sequence"/>
</dbReference>
<evidence type="ECO:0000256" key="1">
    <source>
        <dbReference type="SAM" id="Phobius"/>
    </source>
</evidence>
<evidence type="ECO:0000313" key="3">
    <source>
        <dbReference type="Proteomes" id="UP000019487"/>
    </source>
</evidence>
<dbReference type="HOGENOM" id="CLU_099558_0_0_1"/>
<feature type="transmembrane region" description="Helical" evidence="1">
    <location>
        <begin position="12"/>
        <end position="41"/>
    </location>
</feature>